<proteinExistence type="predicted"/>
<gene>
    <name evidence="3" type="ORF">METZ01_LOCUS108192</name>
</gene>
<reference evidence="3" key="1">
    <citation type="submission" date="2018-05" db="EMBL/GenBank/DDBJ databases">
        <authorList>
            <person name="Lanie J.A."/>
            <person name="Ng W.-L."/>
            <person name="Kazmierczak K.M."/>
            <person name="Andrzejewski T.M."/>
            <person name="Davidsen T.M."/>
            <person name="Wayne K.J."/>
            <person name="Tettelin H."/>
            <person name="Glass J.I."/>
            <person name="Rusch D."/>
            <person name="Podicherti R."/>
            <person name="Tsui H.-C.T."/>
            <person name="Winkler M.E."/>
        </authorList>
    </citation>
    <scope>NUCLEOTIDE SEQUENCE</scope>
</reference>
<evidence type="ECO:0000256" key="1">
    <source>
        <dbReference type="ARBA" id="ARBA00022676"/>
    </source>
</evidence>
<evidence type="ECO:0000313" key="3">
    <source>
        <dbReference type="EMBL" id="SVA55338.1"/>
    </source>
</evidence>
<accession>A0A381WSW4</accession>
<dbReference type="GO" id="GO:0008713">
    <property type="term" value="F:ADP-heptose-lipopolysaccharide heptosyltransferase activity"/>
    <property type="evidence" value="ECO:0007669"/>
    <property type="project" value="TreeGrafter"/>
</dbReference>
<sequence length="264" mass="30208">MKPKIFDKIIIDNRKDFFFKSIFNVFKLLKMEYDTVIDLQNSKRTSIYNLVFRLFSKSLVCSSRPFAHLRYKIPSQGKEAVRIGLSNQLNLLNIITDENPNYNWLKVDMKDEITQPNVLIIPGISKNSEHKQWDPEGFADIAQYCESKKFTICVVGTKQDLSSAEAILNKCNNVINKIDSSPPEVIYSIALKSSLIISNDTGPAHIASLANNNMIWLLNDNNVSKANINKSKRNHRIMSTSVKNISSKEVIEYIEKNELLKMFN</sequence>
<keyword evidence="1" id="KW-0328">Glycosyltransferase</keyword>
<evidence type="ECO:0008006" key="4">
    <source>
        <dbReference type="Google" id="ProtNLM"/>
    </source>
</evidence>
<dbReference type="SUPFAM" id="SSF53756">
    <property type="entry name" value="UDP-Glycosyltransferase/glycogen phosphorylase"/>
    <property type="match status" value="1"/>
</dbReference>
<dbReference type="PANTHER" id="PTHR30160">
    <property type="entry name" value="TETRAACYLDISACCHARIDE 4'-KINASE-RELATED"/>
    <property type="match status" value="1"/>
</dbReference>
<evidence type="ECO:0000256" key="2">
    <source>
        <dbReference type="ARBA" id="ARBA00022679"/>
    </source>
</evidence>
<dbReference type="InterPro" id="IPR002201">
    <property type="entry name" value="Glyco_trans_9"/>
</dbReference>
<dbReference type="InterPro" id="IPR051199">
    <property type="entry name" value="LPS_LOS_Heptosyltrfase"/>
</dbReference>
<dbReference type="Pfam" id="PF01075">
    <property type="entry name" value="Glyco_transf_9"/>
    <property type="match status" value="1"/>
</dbReference>
<dbReference type="AlphaFoldDB" id="A0A381WSW4"/>
<dbReference type="Gene3D" id="3.40.50.2000">
    <property type="entry name" value="Glycogen Phosphorylase B"/>
    <property type="match status" value="1"/>
</dbReference>
<organism evidence="3">
    <name type="scientific">marine metagenome</name>
    <dbReference type="NCBI Taxonomy" id="408172"/>
    <lineage>
        <taxon>unclassified sequences</taxon>
        <taxon>metagenomes</taxon>
        <taxon>ecological metagenomes</taxon>
    </lineage>
</organism>
<protein>
    <recommendedName>
        <fullName evidence="4">Glycosyl transferase family 9</fullName>
    </recommendedName>
</protein>
<dbReference type="EMBL" id="UINC01012708">
    <property type="protein sequence ID" value="SVA55338.1"/>
    <property type="molecule type" value="Genomic_DNA"/>
</dbReference>
<dbReference type="GO" id="GO:0009244">
    <property type="term" value="P:lipopolysaccharide core region biosynthetic process"/>
    <property type="evidence" value="ECO:0007669"/>
    <property type="project" value="TreeGrafter"/>
</dbReference>
<dbReference type="GO" id="GO:0005829">
    <property type="term" value="C:cytosol"/>
    <property type="evidence" value="ECO:0007669"/>
    <property type="project" value="TreeGrafter"/>
</dbReference>
<keyword evidence="2" id="KW-0808">Transferase</keyword>
<name>A0A381WSW4_9ZZZZ</name>